<dbReference type="SMART" id="SM00472">
    <property type="entry name" value="MIR"/>
    <property type="match status" value="2"/>
</dbReference>
<dbReference type="HOGENOM" id="CLU_047744_1_0_1"/>
<dbReference type="CDD" id="cd23263">
    <property type="entry name" value="beta-trefoil_MIR"/>
    <property type="match status" value="1"/>
</dbReference>
<keyword evidence="1" id="KW-0677">Repeat</keyword>
<sequence>MEVPRYDGSIHPDEWINDIQKYFKLKNINYNYFSIAKSFVDPTIISLPAEIYSFEKLSNALKEDISFTVFKNTNKRLLRVLKYIPERQNGETPKFISKFRKYCYNAEINDIEEQKNYFCHSLPNNNDNCNYNYLLEFTKRKENIKSMNDLIREFEEIVTDELNLIRNESIVALKHVATGKYLSSIENLLYTTGSKSQVAFVSSQVLGPNALWKIIFGKNRYYDPQDGDSYIYDSHSIKLQHIDSYKFLGINRVCYKSPISEHTEVSCEYYSSDWKVNHSKLENRQRYLKSNDVINLSVNKFYDNNGMHYIQGEEFLRSHDIQFTIGNDTFQEIVCHNERLGGNDEWCIELIKQD</sequence>
<dbReference type="OrthoDB" id="2309780at2759"/>
<dbReference type="PROSITE" id="PS50919">
    <property type="entry name" value="MIR"/>
    <property type="match status" value="1"/>
</dbReference>
<protein>
    <recommendedName>
        <fullName evidence="2">MIR domain-containing protein</fullName>
    </recommendedName>
</protein>
<dbReference type="SUPFAM" id="SSF82109">
    <property type="entry name" value="MIR domain"/>
    <property type="match status" value="1"/>
</dbReference>
<dbReference type="EMBL" id="JEMT01017071">
    <property type="protein sequence ID" value="EXX68920.1"/>
    <property type="molecule type" value="Genomic_DNA"/>
</dbReference>
<dbReference type="Proteomes" id="UP000022910">
    <property type="component" value="Unassembled WGS sequence"/>
</dbReference>
<organism evidence="3 4">
    <name type="scientific">Rhizophagus irregularis (strain DAOM 197198w)</name>
    <name type="common">Glomus intraradices</name>
    <dbReference type="NCBI Taxonomy" id="1432141"/>
    <lineage>
        <taxon>Eukaryota</taxon>
        <taxon>Fungi</taxon>
        <taxon>Fungi incertae sedis</taxon>
        <taxon>Mucoromycota</taxon>
        <taxon>Glomeromycotina</taxon>
        <taxon>Glomeromycetes</taxon>
        <taxon>Glomerales</taxon>
        <taxon>Glomeraceae</taxon>
        <taxon>Rhizophagus</taxon>
    </lineage>
</organism>
<evidence type="ECO:0000259" key="2">
    <source>
        <dbReference type="PROSITE" id="PS50919"/>
    </source>
</evidence>
<gene>
    <name evidence="3" type="ORF">RirG_100620</name>
</gene>
<dbReference type="AlphaFoldDB" id="A0A015JNX3"/>
<reference evidence="3 4" key="1">
    <citation type="submission" date="2014-02" db="EMBL/GenBank/DDBJ databases">
        <title>Single nucleus genome sequencing reveals high similarity among nuclei of an endomycorrhizal fungus.</title>
        <authorList>
            <person name="Lin K."/>
            <person name="Geurts R."/>
            <person name="Zhang Z."/>
            <person name="Limpens E."/>
            <person name="Saunders D.G."/>
            <person name="Mu D."/>
            <person name="Pang E."/>
            <person name="Cao H."/>
            <person name="Cha H."/>
            <person name="Lin T."/>
            <person name="Zhou Q."/>
            <person name="Shang Y."/>
            <person name="Li Y."/>
            <person name="Ivanov S."/>
            <person name="Sharma T."/>
            <person name="Velzen R.V."/>
            <person name="Ruijter N.D."/>
            <person name="Aanen D.K."/>
            <person name="Win J."/>
            <person name="Kamoun S."/>
            <person name="Bisseling T."/>
            <person name="Huang S."/>
        </authorList>
    </citation>
    <scope>NUCLEOTIDE SEQUENCE [LARGE SCALE GENOMIC DNA]</scope>
    <source>
        <strain evidence="4">DAOM197198w</strain>
    </source>
</reference>
<evidence type="ECO:0000256" key="1">
    <source>
        <dbReference type="ARBA" id="ARBA00022737"/>
    </source>
</evidence>
<keyword evidence="4" id="KW-1185">Reference proteome</keyword>
<proteinExistence type="predicted"/>
<comment type="caution">
    <text evidence="3">The sequence shown here is derived from an EMBL/GenBank/DDBJ whole genome shotgun (WGS) entry which is preliminary data.</text>
</comment>
<name>A0A015JNX3_RHIIW</name>
<dbReference type="Gene3D" id="2.80.10.50">
    <property type="match status" value="1"/>
</dbReference>
<feature type="domain" description="MIR" evidence="2">
    <location>
        <begin position="162"/>
        <end position="217"/>
    </location>
</feature>
<dbReference type="InterPro" id="IPR016093">
    <property type="entry name" value="MIR_motif"/>
</dbReference>
<evidence type="ECO:0000313" key="4">
    <source>
        <dbReference type="Proteomes" id="UP000022910"/>
    </source>
</evidence>
<dbReference type="InterPro" id="IPR036300">
    <property type="entry name" value="MIR_dom_sf"/>
</dbReference>
<dbReference type="SMR" id="A0A015JNX3"/>
<accession>A0A015JNX3</accession>
<evidence type="ECO:0000313" key="3">
    <source>
        <dbReference type="EMBL" id="EXX68920.1"/>
    </source>
</evidence>